<feature type="signal peptide" evidence="2">
    <location>
        <begin position="1"/>
        <end position="31"/>
    </location>
</feature>
<evidence type="ECO:0000259" key="3">
    <source>
        <dbReference type="Pfam" id="PF07715"/>
    </source>
</evidence>
<proteinExistence type="inferred from homology"/>
<sequence length="931" mass="103931">MGKYIIKYKAIRKHSLMALVIGACCCNTSTAQTPSDSINQVGFGTQPSWMTTGAVSSISGKQLEKSFTTNIANTLFGQLPGLTVQQNGGEPGWDTPSINIRGLGTFYGSNEPFIVIDGFQSTYAFLQQMAPQEIESITLLKDATATAIYGSKGANGVLLVTTKRGQEGKLKINFSIQAGFQQAARLPEFLGSYDYANLYNEALANDGLDPLYSAADIEAYRTGNDPLFHPDVDWYDAVLRKAAPIQNYNFSASGSSKTFRYYVLFNVINSKGLFRKAEEMSDYTKNSNYTRYNFRTNIDVNLSKRLTATVLLGGSVEDKANPGTNEDGGSIFDLMSSVAPNAFPVYVSPGMYGGSSIYENPLGNIMQKGYISSNGRSVQADLKLTEQLDFITKGLSITGAIGFNTYFKSYSNKTRSYARYSIDRDNAGEIVYTKFGDNTSLSGDESSSSQWRNYSLQATLNYNRTFGKHGVDALFMGSYNDYVLTGSDLSRKNIGMGGRFTYDYDKRYIAEFTFGYNGTENFPRGNRFGFFPAGSLGWVISNESFLKDNDIVNYLKIKGSYGMIGNDNIGGSRFMFDQYYNWGAYWFGTSNNQTDAAFEGTKANPLVTWEKEKKLNLGFEATLLNSIDLSFEYFNNHRYDILTVPYRTIPSFAGFSRPMMNLGKVDNQGLEAMARYTSNQKKEFTYYVEATAWLAKNKIKYNDEALQVNEYLYGTGHPINQPFMLEAIGFFKDEQDILDSPTQTFTDVQPGDIKYKDQNNDGIIDNNDYYPIGKTSMPELTLGLRAGFKFKGFDLSFLFQGAVNRSVYLSGKYFHAFQNDGKISSIALGRWTPETAETATYPRLSSNNNLNNYQYSSFWQRNGDFLKLRNIEIGYTIPKSLAHKIKLESARIFLNGTNLFSIDHMDGFTDPEVLTGYPATRAISMGVNVQL</sequence>
<reference evidence="5" key="1">
    <citation type="submission" date="2020-07" db="EMBL/GenBank/DDBJ databases">
        <title>Complete genome sequencing of Coprobacter sp. strain 2CBH44.</title>
        <authorList>
            <person name="Sakamoto M."/>
            <person name="Murakami T."/>
            <person name="Mori H."/>
        </authorList>
    </citation>
    <scope>NUCLEOTIDE SEQUENCE [LARGE SCALE GENOMIC DNA]</scope>
    <source>
        <strain evidence="5">2CBH44</strain>
    </source>
</reference>
<dbReference type="PROSITE" id="PS51257">
    <property type="entry name" value="PROKAR_LIPOPROTEIN"/>
    <property type="match status" value="1"/>
</dbReference>
<accession>A0A7G1HVQ4</accession>
<keyword evidence="5" id="KW-1185">Reference proteome</keyword>
<dbReference type="AlphaFoldDB" id="A0A7G1HVQ4"/>
<feature type="chain" id="PRO_5028979594" evidence="2">
    <location>
        <begin position="32"/>
        <end position="931"/>
    </location>
</feature>
<dbReference type="NCBIfam" id="TIGR04057">
    <property type="entry name" value="SusC_RagA_signa"/>
    <property type="match status" value="1"/>
</dbReference>
<dbReference type="EMBL" id="AP023322">
    <property type="protein sequence ID" value="BCI63786.1"/>
    <property type="molecule type" value="Genomic_DNA"/>
</dbReference>
<comment type="similarity">
    <text evidence="1">Belongs to the TonB-dependent receptor family.</text>
</comment>
<dbReference type="InterPro" id="IPR012910">
    <property type="entry name" value="Plug_dom"/>
</dbReference>
<dbReference type="InterPro" id="IPR039426">
    <property type="entry name" value="TonB-dep_rcpt-like"/>
</dbReference>
<keyword evidence="1" id="KW-0998">Cell outer membrane</keyword>
<evidence type="ECO:0000313" key="5">
    <source>
        <dbReference type="Proteomes" id="UP000594042"/>
    </source>
</evidence>
<dbReference type="KEGG" id="copr:Cop2CBH44_21390"/>
<dbReference type="InterPro" id="IPR018247">
    <property type="entry name" value="EF_Hand_1_Ca_BS"/>
</dbReference>
<dbReference type="PROSITE" id="PS00018">
    <property type="entry name" value="EF_HAND_1"/>
    <property type="match status" value="1"/>
</dbReference>
<keyword evidence="1" id="KW-1134">Transmembrane beta strand</keyword>
<dbReference type="Proteomes" id="UP000594042">
    <property type="component" value="Chromosome"/>
</dbReference>
<evidence type="ECO:0000256" key="1">
    <source>
        <dbReference type="PROSITE-ProRule" id="PRU01360"/>
    </source>
</evidence>
<dbReference type="Gene3D" id="2.170.130.10">
    <property type="entry name" value="TonB-dependent receptor, plug domain"/>
    <property type="match status" value="1"/>
</dbReference>
<keyword evidence="1" id="KW-0813">Transport</keyword>
<feature type="domain" description="TonB-dependent receptor plug" evidence="3">
    <location>
        <begin position="51"/>
        <end position="157"/>
    </location>
</feature>
<keyword evidence="1" id="KW-0812">Transmembrane</keyword>
<dbReference type="InterPro" id="IPR037066">
    <property type="entry name" value="Plug_dom_sf"/>
</dbReference>
<dbReference type="RefSeq" id="WP_200754781.1">
    <property type="nucleotide sequence ID" value="NZ_AP023322.1"/>
</dbReference>
<dbReference type="Pfam" id="PF07715">
    <property type="entry name" value="Plug"/>
    <property type="match status" value="1"/>
</dbReference>
<evidence type="ECO:0000256" key="2">
    <source>
        <dbReference type="SAM" id="SignalP"/>
    </source>
</evidence>
<dbReference type="PROSITE" id="PS52016">
    <property type="entry name" value="TONB_DEPENDENT_REC_3"/>
    <property type="match status" value="1"/>
</dbReference>
<keyword evidence="1" id="KW-0472">Membrane</keyword>
<dbReference type="NCBIfam" id="TIGR04056">
    <property type="entry name" value="OMP_RagA_SusC"/>
    <property type="match status" value="1"/>
</dbReference>
<evidence type="ECO:0000313" key="4">
    <source>
        <dbReference type="EMBL" id="BCI63786.1"/>
    </source>
</evidence>
<protein>
    <submittedName>
        <fullName evidence="4">SusC/RagA family TonB-linked outer membrane protein</fullName>
    </submittedName>
</protein>
<gene>
    <name evidence="4" type="ORF">Cop2CBH44_21390</name>
</gene>
<dbReference type="InterPro" id="IPR023997">
    <property type="entry name" value="TonB-dep_OMP_SusC/RagA_CS"/>
</dbReference>
<dbReference type="SUPFAM" id="SSF56935">
    <property type="entry name" value="Porins"/>
    <property type="match status" value="1"/>
</dbReference>
<keyword evidence="2" id="KW-0732">Signal</keyword>
<comment type="subcellular location">
    <subcellularLocation>
        <location evidence="1">Cell outer membrane</location>
        <topology evidence="1">Multi-pass membrane protein</topology>
    </subcellularLocation>
</comment>
<organism evidence="4 5">
    <name type="scientific">Coprobacter secundus subsp. similis</name>
    <dbReference type="NCBI Taxonomy" id="2751153"/>
    <lineage>
        <taxon>Bacteria</taxon>
        <taxon>Pseudomonadati</taxon>
        <taxon>Bacteroidota</taxon>
        <taxon>Bacteroidia</taxon>
        <taxon>Bacteroidales</taxon>
        <taxon>Barnesiellaceae</taxon>
        <taxon>Coprobacter</taxon>
    </lineage>
</organism>
<name>A0A7G1HVQ4_9BACT</name>
<dbReference type="InterPro" id="IPR023996">
    <property type="entry name" value="TonB-dep_OMP_SusC/RagA"/>
</dbReference>
<dbReference type="GO" id="GO:0009279">
    <property type="term" value="C:cell outer membrane"/>
    <property type="evidence" value="ECO:0007669"/>
    <property type="project" value="UniProtKB-SubCell"/>
</dbReference>